<dbReference type="RefSeq" id="WP_160382115.1">
    <property type="nucleotide sequence ID" value="NZ_WNXQ01000003.1"/>
</dbReference>
<dbReference type="Proteomes" id="UP000443843">
    <property type="component" value="Unassembled WGS sequence"/>
</dbReference>
<dbReference type="PANTHER" id="PTHR33990">
    <property type="entry name" value="PROTEIN YJDN-RELATED"/>
    <property type="match status" value="1"/>
</dbReference>
<dbReference type="AlphaFoldDB" id="A0A844WDP5"/>
<keyword evidence="3" id="KW-1185">Reference proteome</keyword>
<comment type="caution">
    <text evidence="2">The sequence shown here is derived from an EMBL/GenBank/DDBJ whole genome shotgun (WGS) entry which is preliminary data.</text>
</comment>
<evidence type="ECO:0000313" key="3">
    <source>
        <dbReference type="Proteomes" id="UP000443843"/>
    </source>
</evidence>
<dbReference type="InterPro" id="IPR004360">
    <property type="entry name" value="Glyas_Fos-R_dOase_dom"/>
</dbReference>
<dbReference type="InterPro" id="IPR028973">
    <property type="entry name" value="PhnB-like"/>
</dbReference>
<proteinExistence type="predicted"/>
<sequence>MQPVPYLFFNGTCAAAMTHYAEVFGTADRLVLMTLDAAPDEVRAQLPGVSGVMHAALPVGSGWIYASDDLGTEPSPAMAGCNIAVDLPDDAETRRVFDRLAEGGEVRMPLEPTFFAPLFGTLTDRFGTRWMVMTASPMPG</sequence>
<organism evidence="2 3">
    <name type="scientific">Pseudooceanicola pacificus</name>
    <dbReference type="NCBI Taxonomy" id="2676438"/>
    <lineage>
        <taxon>Bacteria</taxon>
        <taxon>Pseudomonadati</taxon>
        <taxon>Pseudomonadota</taxon>
        <taxon>Alphaproteobacteria</taxon>
        <taxon>Rhodobacterales</taxon>
        <taxon>Paracoccaceae</taxon>
        <taxon>Pseudooceanicola</taxon>
    </lineage>
</organism>
<gene>
    <name evidence="2" type="ORF">GLS40_07480</name>
</gene>
<dbReference type="InterPro" id="IPR029068">
    <property type="entry name" value="Glyas_Bleomycin-R_OHBP_Dase"/>
</dbReference>
<evidence type="ECO:0000259" key="1">
    <source>
        <dbReference type="Pfam" id="PF00903"/>
    </source>
</evidence>
<dbReference type="EMBL" id="WNXQ01000003">
    <property type="protein sequence ID" value="MWB77860.1"/>
    <property type="molecule type" value="Genomic_DNA"/>
</dbReference>
<protein>
    <submittedName>
        <fullName evidence="2">VOC family protein</fullName>
    </submittedName>
</protein>
<dbReference type="PANTHER" id="PTHR33990:SF1">
    <property type="entry name" value="PROTEIN YJDN"/>
    <property type="match status" value="1"/>
</dbReference>
<feature type="domain" description="Glyoxalase/fosfomycin resistance/dioxygenase" evidence="1">
    <location>
        <begin position="9"/>
        <end position="132"/>
    </location>
</feature>
<reference evidence="2 3" key="1">
    <citation type="submission" date="2019-11" db="EMBL/GenBank/DDBJ databases">
        <title>Pseudooceanicola pacifica sp. nov., isolated from deep-sea sediment of the Pacific Ocean.</title>
        <authorList>
            <person name="Lyu L."/>
        </authorList>
    </citation>
    <scope>NUCLEOTIDE SEQUENCE [LARGE SCALE GENOMIC DNA]</scope>
    <source>
        <strain evidence="2 3">216_PA32_1</strain>
    </source>
</reference>
<name>A0A844WDP5_9RHOB</name>
<accession>A0A844WDP5</accession>
<dbReference type="CDD" id="cd06588">
    <property type="entry name" value="PhnB_like"/>
    <property type="match status" value="1"/>
</dbReference>
<dbReference type="SUPFAM" id="SSF54593">
    <property type="entry name" value="Glyoxalase/Bleomycin resistance protein/Dihydroxybiphenyl dioxygenase"/>
    <property type="match status" value="1"/>
</dbReference>
<evidence type="ECO:0000313" key="2">
    <source>
        <dbReference type="EMBL" id="MWB77860.1"/>
    </source>
</evidence>
<dbReference type="Pfam" id="PF00903">
    <property type="entry name" value="Glyoxalase"/>
    <property type="match status" value="1"/>
</dbReference>
<dbReference type="Gene3D" id="3.10.180.10">
    <property type="entry name" value="2,3-Dihydroxybiphenyl 1,2-Dioxygenase, domain 1"/>
    <property type="match status" value="1"/>
</dbReference>